<name>A0AAV9WLM6_9PEZI</name>
<evidence type="ECO:0000313" key="1">
    <source>
        <dbReference type="EMBL" id="KAK6507748.1"/>
    </source>
</evidence>
<organism evidence="1 2">
    <name type="scientific">Arthrobotrys musiformis</name>
    <dbReference type="NCBI Taxonomy" id="47236"/>
    <lineage>
        <taxon>Eukaryota</taxon>
        <taxon>Fungi</taxon>
        <taxon>Dikarya</taxon>
        <taxon>Ascomycota</taxon>
        <taxon>Pezizomycotina</taxon>
        <taxon>Orbiliomycetes</taxon>
        <taxon>Orbiliales</taxon>
        <taxon>Orbiliaceae</taxon>
        <taxon>Arthrobotrys</taxon>
    </lineage>
</organism>
<dbReference type="AlphaFoldDB" id="A0AAV9WLM6"/>
<evidence type="ECO:0008006" key="3">
    <source>
        <dbReference type="Google" id="ProtNLM"/>
    </source>
</evidence>
<comment type="caution">
    <text evidence="1">The sequence shown here is derived from an EMBL/GenBank/DDBJ whole genome shotgun (WGS) entry which is preliminary data.</text>
</comment>
<evidence type="ECO:0000313" key="2">
    <source>
        <dbReference type="Proteomes" id="UP001370758"/>
    </source>
</evidence>
<gene>
    <name evidence="1" type="ORF">TWF481_006170</name>
</gene>
<keyword evidence="2" id="KW-1185">Reference proteome</keyword>
<proteinExistence type="predicted"/>
<reference evidence="1 2" key="1">
    <citation type="submission" date="2023-08" db="EMBL/GenBank/DDBJ databases">
        <authorList>
            <person name="Palmer J.M."/>
        </authorList>
    </citation>
    <scope>NUCLEOTIDE SEQUENCE [LARGE SCALE GENOMIC DNA]</scope>
    <source>
        <strain evidence="1 2">TWF481</strain>
    </source>
</reference>
<protein>
    <recommendedName>
        <fullName evidence="3">F-box domain-containing protein</fullName>
    </recommendedName>
</protein>
<sequence>MNTMCPWESERGTMKPTTRLPGDIVIEIMLHLDSLEDLKNVILCNREMYAITKMSYWDVIFSTVLLNEWEPNMHLGCTYGHQLRALHELRQGQMPLEKLFDEMSIEDESQDKKIELLKLHRTIRWFSYRCVKDRLVSKNLPGSLEPTRTEISAMGSAFCILWIWMELASRSLENIEWVGTLTGPMSGLLYSRKTKLNISLAVVLHAYSSLQSELSQLTKKYVSLAAKARLMAAIGREHCVHRGMFIPSPFSPNRVLEFRPINKYSITVVVSYALPNLIMIKSGLSNLRNLLENPCNRAKIDSYCPPVLQTRNPPHYRKLTLLLVNFIDQHCKRVDEPSAELCGRPLWSKRDGICNTIRGPWCQTFVDYKDIVLDDTRLRAWGYKTPKVCFYDLWRVDVPPGGRNQAATALGLKYGTCMDCKMQMAEGLAAVMLSRYRYPLNLLHLRSR</sequence>
<accession>A0AAV9WLM6</accession>
<dbReference type="Proteomes" id="UP001370758">
    <property type="component" value="Unassembled WGS sequence"/>
</dbReference>
<dbReference type="EMBL" id="JAVHJL010000003">
    <property type="protein sequence ID" value="KAK6507748.1"/>
    <property type="molecule type" value="Genomic_DNA"/>
</dbReference>